<evidence type="ECO:0000313" key="2">
    <source>
        <dbReference type="EMBL" id="RGQ02716.1"/>
    </source>
</evidence>
<dbReference type="Proteomes" id="UP000283585">
    <property type="component" value="Unassembled WGS sequence"/>
</dbReference>
<dbReference type="InterPro" id="IPR034074">
    <property type="entry name" value="Y4bN_pept_dom"/>
</dbReference>
<dbReference type="CDD" id="cd04847">
    <property type="entry name" value="Peptidases_S8_Subtilisin_like_2"/>
    <property type="match status" value="1"/>
</dbReference>
<dbReference type="Gene3D" id="3.40.50.200">
    <property type="entry name" value="Peptidase S8/S53 domain"/>
    <property type="match status" value="1"/>
</dbReference>
<evidence type="ECO:0000313" key="3">
    <source>
        <dbReference type="Proteomes" id="UP000283585"/>
    </source>
</evidence>
<proteinExistence type="predicted"/>
<dbReference type="GO" id="GO:0004252">
    <property type="term" value="F:serine-type endopeptidase activity"/>
    <property type="evidence" value="ECO:0007669"/>
    <property type="project" value="InterPro"/>
</dbReference>
<accession>A0A411ZIR8</accession>
<dbReference type="AlphaFoldDB" id="A0A411ZIR8"/>
<dbReference type="RefSeq" id="WP_118044959.1">
    <property type="nucleotide sequence ID" value="NZ_QRSS01000025.1"/>
</dbReference>
<reference evidence="2 3" key="1">
    <citation type="submission" date="2018-08" db="EMBL/GenBank/DDBJ databases">
        <title>A genome reference for cultivated species of the human gut microbiota.</title>
        <authorList>
            <person name="Zou Y."/>
            <person name="Xue W."/>
            <person name="Luo G."/>
        </authorList>
    </citation>
    <scope>NUCLEOTIDE SEQUENCE [LARGE SCALE GENOMIC DNA]</scope>
    <source>
        <strain evidence="2 3">AF29-2BH</strain>
    </source>
</reference>
<protein>
    <recommendedName>
        <fullName evidence="1">Peptidase S8/S53 domain-containing protein</fullName>
    </recommendedName>
</protein>
<dbReference type="GO" id="GO:0006508">
    <property type="term" value="P:proteolysis"/>
    <property type="evidence" value="ECO:0007669"/>
    <property type="project" value="InterPro"/>
</dbReference>
<name>A0A411ZIR8_9FIRM</name>
<dbReference type="EMBL" id="QRSS01000025">
    <property type="protein sequence ID" value="RGQ02716.1"/>
    <property type="molecule type" value="Genomic_DNA"/>
</dbReference>
<dbReference type="Pfam" id="PF00082">
    <property type="entry name" value="Peptidase_S8"/>
    <property type="match status" value="1"/>
</dbReference>
<sequence>MPERPLVLFAAPTVADKERRYGGAPKYYFPSHSRQVSRLTPQFNVLQNTMNSGSIYFTNYATGVDPEYTLVFETVGDPHDFYKAVDKLKETYPTVEWLMELSDSNLDNSDDFYVMNSQSVRDDSKKLTTKLFCIMTNQVALSEIISLWKHYQTDENFKFPRGMTGFKQLFRTLYDVHKWGIQERLEDTGLTEIWKEELQDASLEKVKVQIELFFRSSISKRQEVEDNIKNIVIQVGGEIFSCSVIPEIEYHAILAAVPREYAQKIIDREEVALVIAEPIMFLKPCVQAIFSSDNNNFSDSNSFSVPTNVIEDPIIAMFDGAPQANHPLLKGMLTVDDPDGFESFYEVRERVHGTSMASLILRGQDMSTIEEKIRKVYVRPIMKPETWNNKVMEYIPDDFLLVDKIHEAVRRLFEPEAGQVASNVRIINLSIGIRYREFYNIISPLARLLDWLSYKYRVLFIVSAGNHPDEIETGIDFNNFKNLSDEEKDSIIIKFIDQDIRNKRLLSPAESMNALTVGAIFADNNDENPIGSLAKLCSDNIPAVYSSFGSGINNAIKPDIFFPGGRNFVHEDYMHRGMVKWRESSTRAPGISSAAPGLTMGAIVNKAFSFGTSDATALVTNKAQECYAVLDEIFMKETGMGVPNEYVAVLIKAMLAHGASWNGWDKMFQGVLNISGTNAKNALHRYLGYGEPDVDKVKECTKEQVTLIGFGDIAQDKAFIYSIPIPIEFHEKRLKRKLTVTLAYLSPIHPSSIKYREKQVWMTINNGNSLIGSRVEYDYHAVQRGTLQHEIFENNSIEVWDIDESIELKINCRGCASENNPEMLIPYALFATFEMAPDCGVEVYQKVVTKVQTKNAIKTM</sequence>
<feature type="domain" description="Peptidase S8/S53" evidence="1">
    <location>
        <begin position="313"/>
        <end position="689"/>
    </location>
</feature>
<comment type="caution">
    <text evidence="2">The sequence shown here is derived from an EMBL/GenBank/DDBJ whole genome shotgun (WGS) entry which is preliminary data.</text>
</comment>
<evidence type="ECO:0000259" key="1">
    <source>
        <dbReference type="Pfam" id="PF00082"/>
    </source>
</evidence>
<dbReference type="InterPro" id="IPR036852">
    <property type="entry name" value="Peptidase_S8/S53_dom_sf"/>
</dbReference>
<gene>
    <name evidence="2" type="ORF">DWZ12_14795</name>
</gene>
<organism evidence="2 3">
    <name type="scientific">Blautia obeum</name>
    <dbReference type="NCBI Taxonomy" id="40520"/>
    <lineage>
        <taxon>Bacteria</taxon>
        <taxon>Bacillati</taxon>
        <taxon>Bacillota</taxon>
        <taxon>Clostridia</taxon>
        <taxon>Lachnospirales</taxon>
        <taxon>Lachnospiraceae</taxon>
        <taxon>Blautia</taxon>
    </lineage>
</organism>
<dbReference type="InterPro" id="IPR000209">
    <property type="entry name" value="Peptidase_S8/S53_dom"/>
</dbReference>
<dbReference type="SUPFAM" id="SSF52743">
    <property type="entry name" value="Subtilisin-like"/>
    <property type="match status" value="1"/>
</dbReference>